<sequence length="51" mass="5565">MTMEEAEIPCQVRRTTSRTWHIRRPAGAMHVHGGAARAEECGHAALGTGYC</sequence>
<evidence type="ECO:0000313" key="1">
    <source>
        <dbReference type="EMBL" id="TYH67319.1"/>
    </source>
</evidence>
<protein>
    <submittedName>
        <fullName evidence="1">Uncharacterized protein</fullName>
    </submittedName>
</protein>
<proteinExistence type="predicted"/>
<name>A0A5D2KKJ8_GOSTO</name>
<accession>A0A5D2KKJ8</accession>
<evidence type="ECO:0000313" key="2">
    <source>
        <dbReference type="Proteomes" id="UP000322667"/>
    </source>
</evidence>
<dbReference type="Proteomes" id="UP000322667">
    <property type="component" value="Chromosome D06"/>
</dbReference>
<keyword evidence="2" id="KW-1185">Reference proteome</keyword>
<organism evidence="1 2">
    <name type="scientific">Gossypium tomentosum</name>
    <name type="common">Hawaiian cotton</name>
    <name type="synonym">Gossypium sandvicense</name>
    <dbReference type="NCBI Taxonomy" id="34277"/>
    <lineage>
        <taxon>Eukaryota</taxon>
        <taxon>Viridiplantae</taxon>
        <taxon>Streptophyta</taxon>
        <taxon>Embryophyta</taxon>
        <taxon>Tracheophyta</taxon>
        <taxon>Spermatophyta</taxon>
        <taxon>Magnoliopsida</taxon>
        <taxon>eudicotyledons</taxon>
        <taxon>Gunneridae</taxon>
        <taxon>Pentapetalae</taxon>
        <taxon>rosids</taxon>
        <taxon>malvids</taxon>
        <taxon>Malvales</taxon>
        <taxon>Malvaceae</taxon>
        <taxon>Malvoideae</taxon>
        <taxon>Gossypium</taxon>
    </lineage>
</organism>
<gene>
    <name evidence="1" type="ORF">ES332_D06G181000v1</name>
</gene>
<reference evidence="1 2" key="1">
    <citation type="submission" date="2019-07" db="EMBL/GenBank/DDBJ databases">
        <title>WGS assembly of Gossypium tomentosum.</title>
        <authorList>
            <person name="Chen Z.J."/>
            <person name="Sreedasyam A."/>
            <person name="Ando A."/>
            <person name="Song Q."/>
            <person name="De L."/>
            <person name="Hulse-Kemp A."/>
            <person name="Ding M."/>
            <person name="Ye W."/>
            <person name="Kirkbride R."/>
            <person name="Jenkins J."/>
            <person name="Plott C."/>
            <person name="Lovell J."/>
            <person name="Lin Y.-M."/>
            <person name="Vaughn R."/>
            <person name="Liu B."/>
            <person name="Li W."/>
            <person name="Simpson S."/>
            <person name="Scheffler B."/>
            <person name="Saski C."/>
            <person name="Grover C."/>
            <person name="Hu G."/>
            <person name="Conover J."/>
            <person name="Carlson J."/>
            <person name="Shu S."/>
            <person name="Boston L."/>
            <person name="Williams M."/>
            <person name="Peterson D."/>
            <person name="Mcgee K."/>
            <person name="Jones D."/>
            <person name="Wendel J."/>
            <person name="Stelly D."/>
            <person name="Grimwood J."/>
            <person name="Schmutz J."/>
        </authorList>
    </citation>
    <scope>NUCLEOTIDE SEQUENCE [LARGE SCALE GENOMIC DNA]</scope>
    <source>
        <strain evidence="1">7179.01</strain>
    </source>
</reference>
<dbReference type="EMBL" id="CM017628">
    <property type="protein sequence ID" value="TYH67319.1"/>
    <property type="molecule type" value="Genomic_DNA"/>
</dbReference>
<dbReference type="AlphaFoldDB" id="A0A5D2KKJ8"/>